<proteinExistence type="predicted"/>
<dbReference type="PANTHER" id="PTHR13538">
    <property type="entry name" value="N-ACETYLTRANSFERASE 6"/>
    <property type="match status" value="1"/>
</dbReference>
<evidence type="ECO:0000259" key="1">
    <source>
        <dbReference type="PROSITE" id="PS51186"/>
    </source>
</evidence>
<gene>
    <name evidence="2" type="ORF">SAMN04487951_13017</name>
</gene>
<dbReference type="GO" id="GO:1905502">
    <property type="term" value="F:acetyl-CoA binding"/>
    <property type="evidence" value="ECO:0007669"/>
    <property type="project" value="TreeGrafter"/>
</dbReference>
<dbReference type="GO" id="GO:0008080">
    <property type="term" value="F:N-acetyltransferase activity"/>
    <property type="evidence" value="ECO:0007669"/>
    <property type="project" value="InterPro"/>
</dbReference>
<dbReference type="InterPro" id="IPR000182">
    <property type="entry name" value="GNAT_dom"/>
</dbReference>
<keyword evidence="2" id="KW-0808">Transferase</keyword>
<keyword evidence="3" id="KW-1185">Reference proteome</keyword>
<dbReference type="GO" id="GO:0005737">
    <property type="term" value="C:cytoplasm"/>
    <property type="evidence" value="ECO:0007669"/>
    <property type="project" value="TreeGrafter"/>
</dbReference>
<accession>A0A1H0JPH5</accession>
<dbReference type="EMBL" id="FNII01000030">
    <property type="protein sequence ID" value="SDO45412.1"/>
    <property type="molecule type" value="Genomic_DNA"/>
</dbReference>
<dbReference type="RefSeq" id="WP_089708503.1">
    <property type="nucleotide sequence ID" value="NZ_FNII01000030.1"/>
</dbReference>
<dbReference type="Proteomes" id="UP000199677">
    <property type="component" value="Unassembled WGS sequence"/>
</dbReference>
<reference evidence="3" key="1">
    <citation type="submission" date="2016-10" db="EMBL/GenBank/DDBJ databases">
        <authorList>
            <person name="Varghese N."/>
            <person name="Submissions S."/>
        </authorList>
    </citation>
    <scope>NUCLEOTIDE SEQUENCE [LARGE SCALE GENOMIC DNA]</scope>
    <source>
        <strain evidence="3">CGMCC 1.6494</strain>
    </source>
</reference>
<dbReference type="InterPro" id="IPR039840">
    <property type="entry name" value="NAA80"/>
</dbReference>
<dbReference type="PANTHER" id="PTHR13538:SF4">
    <property type="entry name" value="N-ALPHA-ACETYLTRANSFERASE 80"/>
    <property type="match status" value="1"/>
</dbReference>
<dbReference type="Pfam" id="PF13508">
    <property type="entry name" value="Acetyltransf_7"/>
    <property type="match status" value="1"/>
</dbReference>
<sequence length="155" mass="17336">MKTFPLADKKEFIPELAELHHAEWKHFNPSLSMEGRATAIAEAAGREGIPSIFIATSGSELVGSAALVQQDMATRPELSPWLAAVYVKEGFRHQGVATRLIARCEREAAHSKAHTWYLYTEFASGLYEKLGWHHMARCDYRGVMVNVMYKQVASA</sequence>
<dbReference type="AlphaFoldDB" id="A0A1H0JPH5"/>
<name>A0A1H0JPH5_9GAMM</name>
<dbReference type="OrthoDB" id="7678938at2"/>
<feature type="domain" description="N-acetyltransferase" evidence="1">
    <location>
        <begin position="1"/>
        <end position="153"/>
    </location>
</feature>
<dbReference type="PROSITE" id="PS51186">
    <property type="entry name" value="GNAT"/>
    <property type="match status" value="1"/>
</dbReference>
<dbReference type="Gene3D" id="3.40.630.30">
    <property type="match status" value="1"/>
</dbReference>
<protein>
    <submittedName>
        <fullName evidence="2">Acetyltransferase (GNAT) family protein</fullName>
    </submittedName>
</protein>
<evidence type="ECO:0000313" key="2">
    <source>
        <dbReference type="EMBL" id="SDO45412.1"/>
    </source>
</evidence>
<dbReference type="InterPro" id="IPR016181">
    <property type="entry name" value="Acyl_CoA_acyltransferase"/>
</dbReference>
<dbReference type="CDD" id="cd04301">
    <property type="entry name" value="NAT_SF"/>
    <property type="match status" value="1"/>
</dbReference>
<dbReference type="STRING" id="416873.SAMN04487951_13017"/>
<organism evidence="2 3">
    <name type="scientific">Vreelandella arcis</name>
    <dbReference type="NCBI Taxonomy" id="416873"/>
    <lineage>
        <taxon>Bacteria</taxon>
        <taxon>Pseudomonadati</taxon>
        <taxon>Pseudomonadota</taxon>
        <taxon>Gammaproteobacteria</taxon>
        <taxon>Oceanospirillales</taxon>
        <taxon>Halomonadaceae</taxon>
        <taxon>Vreelandella</taxon>
    </lineage>
</organism>
<dbReference type="SUPFAM" id="SSF55729">
    <property type="entry name" value="Acyl-CoA N-acyltransferases (Nat)"/>
    <property type="match status" value="1"/>
</dbReference>
<evidence type="ECO:0000313" key="3">
    <source>
        <dbReference type="Proteomes" id="UP000199677"/>
    </source>
</evidence>